<accession>A0A521CCY5</accession>
<dbReference type="EMBL" id="FXTB01000003">
    <property type="protein sequence ID" value="SMO57289.1"/>
    <property type="molecule type" value="Genomic_DNA"/>
</dbReference>
<reference evidence="3 4" key="1">
    <citation type="submission" date="2017-05" db="EMBL/GenBank/DDBJ databases">
        <authorList>
            <person name="Varghese N."/>
            <person name="Submissions S."/>
        </authorList>
    </citation>
    <scope>NUCLEOTIDE SEQUENCE [LARGE SCALE GENOMIC DNA]</scope>
    <source>
        <strain evidence="3 4">DSM 27040</strain>
    </source>
</reference>
<evidence type="ECO:0000313" key="4">
    <source>
        <dbReference type="Proteomes" id="UP000319040"/>
    </source>
</evidence>
<dbReference type="Gene3D" id="2.60.120.260">
    <property type="entry name" value="Galactose-binding domain-like"/>
    <property type="match status" value="1"/>
</dbReference>
<dbReference type="NCBIfam" id="TIGR04183">
    <property type="entry name" value="Por_Secre_tail"/>
    <property type="match status" value="1"/>
</dbReference>
<evidence type="ECO:0000313" key="3">
    <source>
        <dbReference type="EMBL" id="SMO57289.1"/>
    </source>
</evidence>
<dbReference type="SUPFAM" id="SSF49785">
    <property type="entry name" value="Galactose-binding domain-like"/>
    <property type="match status" value="1"/>
</dbReference>
<feature type="chain" id="PRO_5021953850" evidence="1">
    <location>
        <begin position="19"/>
        <end position="257"/>
    </location>
</feature>
<evidence type="ECO:0000259" key="2">
    <source>
        <dbReference type="Pfam" id="PF18962"/>
    </source>
</evidence>
<gene>
    <name evidence="3" type="ORF">SAMN06265379_1036</name>
</gene>
<protein>
    <submittedName>
        <fullName evidence="3">Por secretion system C-terminal sorting domain-containing protein</fullName>
    </submittedName>
</protein>
<name>A0A521CCY5_SACCC</name>
<dbReference type="RefSeq" id="WP_142532734.1">
    <property type="nucleotide sequence ID" value="NZ_FXTB01000003.1"/>
</dbReference>
<keyword evidence="4" id="KW-1185">Reference proteome</keyword>
<dbReference type="Pfam" id="PF18962">
    <property type="entry name" value="Por_Secre_tail"/>
    <property type="match status" value="1"/>
</dbReference>
<feature type="signal peptide" evidence="1">
    <location>
        <begin position="1"/>
        <end position="18"/>
    </location>
</feature>
<keyword evidence="1" id="KW-0732">Signal</keyword>
<evidence type="ECO:0000256" key="1">
    <source>
        <dbReference type="SAM" id="SignalP"/>
    </source>
</evidence>
<dbReference type="AlphaFoldDB" id="A0A521CCY5"/>
<feature type="domain" description="Secretion system C-terminal sorting" evidence="2">
    <location>
        <begin position="186"/>
        <end position="255"/>
    </location>
</feature>
<organism evidence="3 4">
    <name type="scientific">Saccharicrinis carchari</name>
    <dbReference type="NCBI Taxonomy" id="1168039"/>
    <lineage>
        <taxon>Bacteria</taxon>
        <taxon>Pseudomonadati</taxon>
        <taxon>Bacteroidota</taxon>
        <taxon>Bacteroidia</taxon>
        <taxon>Marinilabiliales</taxon>
        <taxon>Marinilabiliaceae</taxon>
        <taxon>Saccharicrinis</taxon>
    </lineage>
</organism>
<dbReference type="OrthoDB" id="1492759at2"/>
<sequence>MKQTLLLLAVLFSVGSIAQNLVVNGGFETWDDETTPLNWDHVENVTQETTIVHSGTYSAKHTGGIKDLGQYLPVTGGETYVVSIWYYTIEADGTDSRIWAKWADSEKTTIKDEATEDQLQGPNNGYFPTFGQWAEYSTTVAAPASAAFLYLEVRTYRDAITYWDDFSVTEDNATGMGSNNAASTLVYPNPFANSLRISDSGIVLVEVINSVGQLMSQTKGNSTDKLVIPTNNLAKGIYIVKITDAEGNIQTKKVVKK</sequence>
<proteinExistence type="predicted"/>
<dbReference type="Proteomes" id="UP000319040">
    <property type="component" value="Unassembled WGS sequence"/>
</dbReference>
<dbReference type="InterPro" id="IPR008979">
    <property type="entry name" value="Galactose-bd-like_sf"/>
</dbReference>
<dbReference type="InterPro" id="IPR026444">
    <property type="entry name" value="Secre_tail"/>
</dbReference>